<dbReference type="Pfam" id="PF13472">
    <property type="entry name" value="Lipase_GDSL_2"/>
    <property type="match status" value="1"/>
</dbReference>
<evidence type="ECO:0000259" key="1">
    <source>
        <dbReference type="Pfam" id="PF13472"/>
    </source>
</evidence>
<comment type="caution">
    <text evidence="2">The sequence shown here is derived from an EMBL/GenBank/DDBJ whole genome shotgun (WGS) entry which is preliminary data.</text>
</comment>
<dbReference type="Gene3D" id="3.40.50.1110">
    <property type="entry name" value="SGNH hydrolase"/>
    <property type="match status" value="1"/>
</dbReference>
<dbReference type="EMBL" id="LUGH01000536">
    <property type="protein sequence ID" value="OBZ84249.1"/>
    <property type="molecule type" value="Genomic_DNA"/>
</dbReference>
<proteinExistence type="predicted"/>
<dbReference type="STRING" id="101091.A0A1C7N6L8"/>
<evidence type="ECO:0000313" key="2">
    <source>
        <dbReference type="EMBL" id="OBZ84249.1"/>
    </source>
</evidence>
<sequence length="266" mass="30255">MASAHAYNQILLFGDSITQFSFNPEQKGYGASLANVYARKSDVLNRGFSGYNTDWSLPILRQLLPTKKAQTEESCSIQLMSIFFGANDAALPITGQHVPLDRYKTNLKTMIDLVKDPASDFYNPKMRLILITPPPVNEVQWVEHCKERGEELNRFNHLAQEYAECVVGLGKEVQVPVVNLWSIIMDKVKQGSDLSEFFVDGLHLNANGYQALYEAIMTVIASHYKEIHPDQLEVEIPYFRDLINMQEKETHLQFPLLKQTNSSTEK</sequence>
<dbReference type="InterPro" id="IPR013830">
    <property type="entry name" value="SGNH_hydro"/>
</dbReference>
<name>A0A1C7N6L8_9FUNG</name>
<dbReference type="Proteomes" id="UP000093000">
    <property type="component" value="Unassembled WGS sequence"/>
</dbReference>
<protein>
    <submittedName>
        <fullName evidence="2">Isoamyl acetate-hydrolyzing esterase 1</fullName>
    </submittedName>
</protein>
<feature type="domain" description="SGNH hydrolase-type esterase" evidence="1">
    <location>
        <begin position="12"/>
        <end position="211"/>
    </location>
</feature>
<reference evidence="2 3" key="1">
    <citation type="submission" date="2016-03" db="EMBL/GenBank/DDBJ databases">
        <title>Choanephora cucurbitarum.</title>
        <authorList>
            <person name="Min B."/>
            <person name="Park H."/>
            <person name="Park J.-H."/>
            <person name="Shin H.-D."/>
            <person name="Choi I.-G."/>
        </authorList>
    </citation>
    <scope>NUCLEOTIDE SEQUENCE [LARGE SCALE GENOMIC DNA]</scope>
    <source>
        <strain evidence="2 3">KUS-F28377</strain>
    </source>
</reference>
<dbReference type="SUPFAM" id="SSF52266">
    <property type="entry name" value="SGNH hydrolase"/>
    <property type="match status" value="1"/>
</dbReference>
<dbReference type="PANTHER" id="PTHR14209:SF19">
    <property type="entry name" value="ISOAMYL ACETATE-HYDROLYZING ESTERASE 1 HOMOLOG"/>
    <property type="match status" value="1"/>
</dbReference>
<organism evidence="2 3">
    <name type="scientific">Choanephora cucurbitarum</name>
    <dbReference type="NCBI Taxonomy" id="101091"/>
    <lineage>
        <taxon>Eukaryota</taxon>
        <taxon>Fungi</taxon>
        <taxon>Fungi incertae sedis</taxon>
        <taxon>Mucoromycota</taxon>
        <taxon>Mucoromycotina</taxon>
        <taxon>Mucoromycetes</taxon>
        <taxon>Mucorales</taxon>
        <taxon>Mucorineae</taxon>
        <taxon>Choanephoraceae</taxon>
        <taxon>Choanephoroideae</taxon>
        <taxon>Choanephora</taxon>
    </lineage>
</organism>
<dbReference type="InterPro" id="IPR045136">
    <property type="entry name" value="Iah1-like"/>
</dbReference>
<keyword evidence="3" id="KW-1185">Reference proteome</keyword>
<dbReference type="OrthoDB" id="671439at2759"/>
<dbReference type="InterPro" id="IPR036514">
    <property type="entry name" value="SGNH_hydro_sf"/>
</dbReference>
<dbReference type="AlphaFoldDB" id="A0A1C7N6L8"/>
<dbReference type="FunCoup" id="A0A1C7N6L8">
    <property type="interactions" value="102"/>
</dbReference>
<dbReference type="InParanoid" id="A0A1C7N6L8"/>
<gene>
    <name evidence="2" type="primary">IAH1</name>
    <name evidence="2" type="ORF">A0J61_07703</name>
</gene>
<accession>A0A1C7N6L8</accession>
<dbReference type="PANTHER" id="PTHR14209">
    <property type="entry name" value="ISOAMYL ACETATE-HYDROLYZING ESTERASE 1"/>
    <property type="match status" value="1"/>
</dbReference>
<evidence type="ECO:0000313" key="3">
    <source>
        <dbReference type="Proteomes" id="UP000093000"/>
    </source>
</evidence>
<dbReference type="CDD" id="cd01838">
    <property type="entry name" value="Isoamyl_acetate_hydrolase_like"/>
    <property type="match status" value="1"/>
</dbReference>